<dbReference type="Pfam" id="PF13847">
    <property type="entry name" value="Methyltransf_31"/>
    <property type="match status" value="1"/>
</dbReference>
<reference evidence="2" key="1">
    <citation type="submission" date="2021-04" db="EMBL/GenBank/DDBJ databases">
        <title>Taxonomic assessment of Weissella genus.</title>
        <authorList>
            <person name="Fanelli F."/>
            <person name="Chieffi D."/>
            <person name="Dell'Aquila A."/>
            <person name="Gyu-Sung C."/>
            <person name="Franz C.M.A.P."/>
            <person name="Fusco V."/>
        </authorList>
    </citation>
    <scope>NUCLEOTIDE SEQUENCE</scope>
    <source>
        <strain evidence="2">LMG 25373</strain>
    </source>
</reference>
<keyword evidence="2" id="KW-0489">Methyltransferase</keyword>
<gene>
    <name evidence="2" type="ORF">KAK10_01975</name>
</gene>
<accession>A0ABT0VH28</accession>
<dbReference type="InterPro" id="IPR025714">
    <property type="entry name" value="Methyltranfer_dom"/>
</dbReference>
<name>A0ABT0VH28_9LACO</name>
<dbReference type="PANTHER" id="PTHR43591">
    <property type="entry name" value="METHYLTRANSFERASE"/>
    <property type="match status" value="1"/>
</dbReference>
<dbReference type="InterPro" id="IPR029063">
    <property type="entry name" value="SAM-dependent_MTases_sf"/>
</dbReference>
<dbReference type="PIRSF" id="PIRSF018249">
    <property type="entry name" value="MyrA_prd"/>
    <property type="match status" value="1"/>
</dbReference>
<dbReference type="Gene3D" id="3.40.50.150">
    <property type="entry name" value="Vaccinia Virus protein VP39"/>
    <property type="match status" value="1"/>
</dbReference>
<dbReference type="EMBL" id="JAGMVS010000038">
    <property type="protein sequence ID" value="MCM2436699.1"/>
    <property type="molecule type" value="Genomic_DNA"/>
</dbReference>
<dbReference type="CDD" id="cd02440">
    <property type="entry name" value="AdoMet_MTases"/>
    <property type="match status" value="1"/>
</dbReference>
<dbReference type="SUPFAM" id="SSF53335">
    <property type="entry name" value="S-adenosyl-L-methionine-dependent methyltransferases"/>
    <property type="match status" value="1"/>
</dbReference>
<keyword evidence="2" id="KW-0808">Transferase</keyword>
<dbReference type="GO" id="GO:0032259">
    <property type="term" value="P:methylation"/>
    <property type="evidence" value="ECO:0007669"/>
    <property type="project" value="UniProtKB-KW"/>
</dbReference>
<dbReference type="GO" id="GO:0008168">
    <property type="term" value="F:methyltransferase activity"/>
    <property type="evidence" value="ECO:0007669"/>
    <property type="project" value="UniProtKB-KW"/>
</dbReference>
<proteinExistence type="predicted"/>
<organism evidence="2 3">
    <name type="scientific">Periweissella beninensis</name>
    <dbReference type="NCBI Taxonomy" id="504936"/>
    <lineage>
        <taxon>Bacteria</taxon>
        <taxon>Bacillati</taxon>
        <taxon>Bacillota</taxon>
        <taxon>Bacilli</taxon>
        <taxon>Lactobacillales</taxon>
        <taxon>Lactobacillaceae</taxon>
        <taxon>Periweissella</taxon>
    </lineage>
</organism>
<dbReference type="InterPro" id="IPR016718">
    <property type="entry name" value="rRNA_m1G-MeTrfase_A_prd"/>
</dbReference>
<evidence type="ECO:0000313" key="2">
    <source>
        <dbReference type="EMBL" id="MCM2436699.1"/>
    </source>
</evidence>
<dbReference type="Proteomes" id="UP001057481">
    <property type="component" value="Unassembled WGS sequence"/>
</dbReference>
<feature type="domain" description="Methyltransferase" evidence="1">
    <location>
        <begin position="94"/>
        <end position="188"/>
    </location>
</feature>
<dbReference type="RefSeq" id="WP_205143142.1">
    <property type="nucleotide sequence ID" value="NZ_JAFBDN010000003.1"/>
</dbReference>
<comment type="caution">
    <text evidence="2">The sequence shown here is derived from an EMBL/GenBank/DDBJ whole genome shotgun (WGS) entry which is preliminary data.</text>
</comment>
<keyword evidence="3" id="KW-1185">Reference proteome</keyword>
<protein>
    <submittedName>
        <fullName evidence="2">Methyltransferase domain-containing protein</fullName>
    </submittedName>
</protein>
<evidence type="ECO:0000313" key="3">
    <source>
        <dbReference type="Proteomes" id="UP001057481"/>
    </source>
</evidence>
<evidence type="ECO:0000259" key="1">
    <source>
        <dbReference type="Pfam" id="PF13847"/>
    </source>
</evidence>
<sequence>MKKIDKSRIFLTKNNNLFSCNICQNQNLVLHNNSLVCENGHSLDLSKKGTLYFIKHGVNTEYDDQMLSARRRILQAGLFDGIIDAVGAQLPDTAQTILDVGTGEGTPLVKLLANRSAKDIAVGFDISKAGINLATQLESDVFFAVADLAELPFADKSFSSIIEFFSPSAYEEFNRVLKPNGILIKVVPASEYLKELREILYPVDSPKRTYSNEKVVDLFMEHYPNAKRVPVKYEWKIPQENYQDLLHMTPLHWGARPEAQAAAIKQSFQTITVAVELLIVQG</sequence>